<accession>A0A8H9KSN1</accession>
<evidence type="ECO:0000313" key="4">
    <source>
        <dbReference type="Proteomes" id="UP000614460"/>
    </source>
</evidence>
<evidence type="ECO:0000313" key="3">
    <source>
        <dbReference type="EMBL" id="GGE12359.1"/>
    </source>
</evidence>
<reference evidence="3" key="2">
    <citation type="submission" date="2020-09" db="EMBL/GenBank/DDBJ databases">
        <authorList>
            <person name="Sun Q."/>
            <person name="Zhou Y."/>
        </authorList>
    </citation>
    <scope>NUCLEOTIDE SEQUENCE</scope>
    <source>
        <strain evidence="3">CGMCC 1.15966</strain>
    </source>
</reference>
<organism evidence="3 4">
    <name type="scientific">Sphingobacterium cellulitidis</name>
    <dbReference type="NCBI Taxonomy" id="1768011"/>
    <lineage>
        <taxon>Bacteria</taxon>
        <taxon>Pseudomonadati</taxon>
        <taxon>Bacteroidota</taxon>
        <taxon>Sphingobacteriia</taxon>
        <taxon>Sphingobacteriales</taxon>
        <taxon>Sphingobacteriaceae</taxon>
        <taxon>Sphingobacterium</taxon>
    </lineage>
</organism>
<gene>
    <name evidence="3" type="ORF">GCM10011516_07670</name>
</gene>
<dbReference type="GO" id="GO:0005737">
    <property type="term" value="C:cytoplasm"/>
    <property type="evidence" value="ECO:0007669"/>
    <property type="project" value="TreeGrafter"/>
</dbReference>
<evidence type="ECO:0008006" key="5">
    <source>
        <dbReference type="Google" id="ProtNLM"/>
    </source>
</evidence>
<dbReference type="PANTHER" id="PTHR13774">
    <property type="entry name" value="PHENAZINE BIOSYNTHESIS PROTEIN"/>
    <property type="match status" value="1"/>
</dbReference>
<dbReference type="PANTHER" id="PTHR13774:SF17">
    <property type="entry name" value="PHENAZINE BIOSYNTHESIS-LIKE DOMAIN-CONTAINING PROTEIN"/>
    <property type="match status" value="1"/>
</dbReference>
<protein>
    <recommendedName>
        <fullName evidence="5">Phenazine biosynthesis-like protein</fullName>
    </recommendedName>
</protein>
<comment type="similarity">
    <text evidence="1">Belongs to the PhzF family.</text>
</comment>
<keyword evidence="4" id="KW-1185">Reference proteome</keyword>
<comment type="caution">
    <text evidence="3">The sequence shown here is derived from an EMBL/GenBank/DDBJ whole genome shotgun (WGS) entry which is preliminary data.</text>
</comment>
<name>A0A8H9KSN1_9SPHI</name>
<proteinExistence type="inferred from homology"/>
<evidence type="ECO:0000256" key="1">
    <source>
        <dbReference type="ARBA" id="ARBA00008270"/>
    </source>
</evidence>
<dbReference type="Gene3D" id="3.10.310.10">
    <property type="entry name" value="Diaminopimelate Epimerase, Chain A, domain 1"/>
    <property type="match status" value="1"/>
</dbReference>
<reference evidence="3" key="1">
    <citation type="journal article" date="2014" name="Int. J. Syst. Evol. Microbiol.">
        <title>Complete genome sequence of Corynebacterium casei LMG S-19264T (=DSM 44701T), isolated from a smear-ripened cheese.</title>
        <authorList>
            <consortium name="US DOE Joint Genome Institute (JGI-PGF)"/>
            <person name="Walter F."/>
            <person name="Albersmeier A."/>
            <person name="Kalinowski J."/>
            <person name="Ruckert C."/>
        </authorList>
    </citation>
    <scope>NUCLEOTIDE SEQUENCE</scope>
    <source>
        <strain evidence="3">CGMCC 1.15966</strain>
    </source>
</reference>
<dbReference type="GO" id="GO:0016853">
    <property type="term" value="F:isomerase activity"/>
    <property type="evidence" value="ECO:0007669"/>
    <property type="project" value="UniProtKB-KW"/>
</dbReference>
<keyword evidence="2" id="KW-0413">Isomerase</keyword>
<dbReference type="SUPFAM" id="SSF54506">
    <property type="entry name" value="Diaminopimelate epimerase-like"/>
    <property type="match status" value="1"/>
</dbReference>
<evidence type="ECO:0000256" key="2">
    <source>
        <dbReference type="ARBA" id="ARBA00023235"/>
    </source>
</evidence>
<dbReference type="InterPro" id="IPR003719">
    <property type="entry name" value="Phenazine_PhzF-like"/>
</dbReference>
<sequence>MTDELLTATDKKPIAAFKGKTDYMLVFEKEEDVASLLPDLAKIAKINARGIIVTAKGNQYDFVSRFFAPACGVNEDAVCGSAHTTLTPYWAGQLGKTELLAFQLSEKTGEVHCKILGDRVELGGTAVLYLKGEIFI</sequence>
<dbReference type="AlphaFoldDB" id="A0A8H9KSN1"/>
<dbReference type="Pfam" id="PF02567">
    <property type="entry name" value="PhzC-PhzF"/>
    <property type="match status" value="1"/>
</dbReference>
<dbReference type="Proteomes" id="UP000614460">
    <property type="component" value="Unassembled WGS sequence"/>
</dbReference>
<dbReference type="EMBL" id="BMKM01000001">
    <property type="protein sequence ID" value="GGE12359.1"/>
    <property type="molecule type" value="Genomic_DNA"/>
</dbReference>